<dbReference type="Proteomes" id="UP000799437">
    <property type="component" value="Unassembled WGS sequence"/>
</dbReference>
<gene>
    <name evidence="2" type="ORF">EJ05DRAFT_496408</name>
</gene>
<name>A0A6A6WHC7_9PEZI</name>
<dbReference type="EMBL" id="ML996566">
    <property type="protein sequence ID" value="KAF2761495.1"/>
    <property type="molecule type" value="Genomic_DNA"/>
</dbReference>
<sequence>MKRELIIRKASYSWWRLIKNRSLRTVFNPNIFAWVRTPFELTAGGVPLLRSHEQVHPGTFKDRYYNEPSRPLVCRQYRDAQMPAISKWFLPGLKSQSHPALKVEYLEQYGDHLVPVEVSRGECFNRTMMPLSMFMKLSADAPQDTNVYLAQCPIDELPPEMQADLVKPKMTNWGAKGDAYSSSIWIGRAPTYTPFHRDPNHNVLVQLAGRKVIRLAEPDVGDAIYKQAKSRVFQKAYKMDARIRGEEMMVGKERDILDKLVWRDDGTRKLSEDLECLGDIPSDEARIYWNRQSGKPPPGATAEDEQRMQTIGLANTLETTIGPGDALYIPKGWWHSVKGLGQGIVGSANWWFR</sequence>
<accession>A0A6A6WHC7</accession>
<dbReference type="Pfam" id="PF13621">
    <property type="entry name" value="Cupin_8"/>
    <property type="match status" value="1"/>
</dbReference>
<dbReference type="SUPFAM" id="SSF51197">
    <property type="entry name" value="Clavaminate synthase-like"/>
    <property type="match status" value="1"/>
</dbReference>
<dbReference type="Gene3D" id="2.60.120.650">
    <property type="entry name" value="Cupin"/>
    <property type="match status" value="1"/>
</dbReference>
<organism evidence="2 3">
    <name type="scientific">Pseudovirgaria hyperparasitica</name>
    <dbReference type="NCBI Taxonomy" id="470096"/>
    <lineage>
        <taxon>Eukaryota</taxon>
        <taxon>Fungi</taxon>
        <taxon>Dikarya</taxon>
        <taxon>Ascomycota</taxon>
        <taxon>Pezizomycotina</taxon>
        <taxon>Dothideomycetes</taxon>
        <taxon>Dothideomycetes incertae sedis</taxon>
        <taxon>Acrospermales</taxon>
        <taxon>Acrospermaceae</taxon>
        <taxon>Pseudovirgaria</taxon>
    </lineage>
</organism>
<proteinExistence type="predicted"/>
<dbReference type="OrthoDB" id="263283at2759"/>
<evidence type="ECO:0000313" key="3">
    <source>
        <dbReference type="Proteomes" id="UP000799437"/>
    </source>
</evidence>
<dbReference type="InterPro" id="IPR003347">
    <property type="entry name" value="JmjC_dom"/>
</dbReference>
<dbReference type="PANTHER" id="PTHR12461">
    <property type="entry name" value="HYPOXIA-INDUCIBLE FACTOR 1 ALPHA INHIBITOR-RELATED"/>
    <property type="match status" value="1"/>
</dbReference>
<dbReference type="PANTHER" id="PTHR12461:SF105">
    <property type="entry name" value="HYPOXIA-INDUCIBLE FACTOR 1-ALPHA INHIBITOR"/>
    <property type="match status" value="1"/>
</dbReference>
<reference evidence="2" key="1">
    <citation type="journal article" date="2020" name="Stud. Mycol.">
        <title>101 Dothideomycetes genomes: a test case for predicting lifestyles and emergence of pathogens.</title>
        <authorList>
            <person name="Haridas S."/>
            <person name="Albert R."/>
            <person name="Binder M."/>
            <person name="Bloem J."/>
            <person name="Labutti K."/>
            <person name="Salamov A."/>
            <person name="Andreopoulos B."/>
            <person name="Baker S."/>
            <person name="Barry K."/>
            <person name="Bills G."/>
            <person name="Bluhm B."/>
            <person name="Cannon C."/>
            <person name="Castanera R."/>
            <person name="Culley D."/>
            <person name="Daum C."/>
            <person name="Ezra D."/>
            <person name="Gonzalez J."/>
            <person name="Henrissat B."/>
            <person name="Kuo A."/>
            <person name="Liang C."/>
            <person name="Lipzen A."/>
            <person name="Lutzoni F."/>
            <person name="Magnuson J."/>
            <person name="Mondo S."/>
            <person name="Nolan M."/>
            <person name="Ohm R."/>
            <person name="Pangilinan J."/>
            <person name="Park H.-J."/>
            <person name="Ramirez L."/>
            <person name="Alfaro M."/>
            <person name="Sun H."/>
            <person name="Tritt A."/>
            <person name="Yoshinaga Y."/>
            <person name="Zwiers L.-H."/>
            <person name="Turgeon B."/>
            <person name="Goodwin S."/>
            <person name="Spatafora J."/>
            <person name="Crous P."/>
            <person name="Grigoriev I."/>
        </authorList>
    </citation>
    <scope>NUCLEOTIDE SEQUENCE</scope>
    <source>
        <strain evidence="2">CBS 121739</strain>
    </source>
</reference>
<dbReference type="GeneID" id="54487439"/>
<dbReference type="PROSITE" id="PS51184">
    <property type="entry name" value="JMJC"/>
    <property type="match status" value="1"/>
</dbReference>
<evidence type="ECO:0000313" key="2">
    <source>
        <dbReference type="EMBL" id="KAF2761495.1"/>
    </source>
</evidence>
<feature type="domain" description="JmjC" evidence="1">
    <location>
        <begin position="130"/>
        <end position="353"/>
    </location>
</feature>
<protein>
    <submittedName>
        <fullName evidence="2">Clavaminate synthase-like protein</fullName>
    </submittedName>
</protein>
<dbReference type="AlphaFoldDB" id="A0A6A6WHC7"/>
<dbReference type="RefSeq" id="XP_033603946.1">
    <property type="nucleotide sequence ID" value="XM_033746385.1"/>
</dbReference>
<evidence type="ECO:0000259" key="1">
    <source>
        <dbReference type="PROSITE" id="PS51184"/>
    </source>
</evidence>
<keyword evidence="3" id="KW-1185">Reference proteome</keyword>
<dbReference type="InterPro" id="IPR041667">
    <property type="entry name" value="Cupin_8"/>
</dbReference>